<feature type="transmembrane region" description="Helical" evidence="1">
    <location>
        <begin position="190"/>
        <end position="210"/>
    </location>
</feature>
<dbReference type="STRING" id="477690.SAMN05216474_0682"/>
<dbReference type="AlphaFoldDB" id="A0A1I6Y6I1"/>
<accession>A0A1I6Y6I1</accession>
<keyword evidence="1" id="KW-0812">Transmembrane</keyword>
<dbReference type="OrthoDB" id="839794at2"/>
<organism evidence="2 3">
    <name type="scientific">Lishizhenia tianjinensis</name>
    <dbReference type="NCBI Taxonomy" id="477690"/>
    <lineage>
        <taxon>Bacteria</taxon>
        <taxon>Pseudomonadati</taxon>
        <taxon>Bacteroidota</taxon>
        <taxon>Flavobacteriia</taxon>
        <taxon>Flavobacteriales</taxon>
        <taxon>Crocinitomicaceae</taxon>
        <taxon>Lishizhenia</taxon>
    </lineage>
</organism>
<proteinExistence type="predicted"/>
<feature type="transmembrane region" description="Helical" evidence="1">
    <location>
        <begin position="161"/>
        <end position="183"/>
    </location>
</feature>
<dbReference type="RefSeq" id="WP_090246335.1">
    <property type="nucleotide sequence ID" value="NZ_FPAS01000001.1"/>
</dbReference>
<feature type="transmembrane region" description="Helical" evidence="1">
    <location>
        <begin position="222"/>
        <end position="240"/>
    </location>
</feature>
<feature type="transmembrane region" description="Helical" evidence="1">
    <location>
        <begin position="44"/>
        <end position="61"/>
    </location>
</feature>
<keyword evidence="1" id="KW-0472">Membrane</keyword>
<keyword evidence="1" id="KW-1133">Transmembrane helix</keyword>
<gene>
    <name evidence="2" type="ORF">SAMN05216474_0682</name>
</gene>
<feature type="transmembrane region" description="Helical" evidence="1">
    <location>
        <begin position="68"/>
        <end position="87"/>
    </location>
</feature>
<feature type="transmembrane region" description="Helical" evidence="1">
    <location>
        <begin position="123"/>
        <end position="141"/>
    </location>
</feature>
<evidence type="ECO:0000313" key="2">
    <source>
        <dbReference type="EMBL" id="SFT45967.1"/>
    </source>
</evidence>
<evidence type="ECO:0000256" key="1">
    <source>
        <dbReference type="SAM" id="Phobius"/>
    </source>
</evidence>
<keyword evidence="3" id="KW-1185">Reference proteome</keyword>
<dbReference type="EMBL" id="FPAS01000001">
    <property type="protein sequence ID" value="SFT45967.1"/>
    <property type="molecule type" value="Genomic_DNA"/>
</dbReference>
<evidence type="ECO:0000313" key="3">
    <source>
        <dbReference type="Proteomes" id="UP000236454"/>
    </source>
</evidence>
<sequence length="250" mass="28548">MNNTNSEIAYESWLKWASFFLLSAKGIAYLLYPENFLDSSFLNTTYLGVPLLLAACLLHAPNWSLKQFTAYLSFTILFLDNCNSFYLSSFLPHQFIEHTLMMFTPLLYLVVLKQGLEKNLRKLMLAVSLTFVGHGAFAVSWNHIPSHFSAMTQFILGLEGVYIKSFLLTMGILDFLAAIFIFTQKAKGPALMYMVVWGVLTSLARFVYGFEADLIKGVLGTLYRFPHFIVPLVLYTDYYFKRRSHSSSLL</sequence>
<feature type="transmembrane region" description="Helical" evidence="1">
    <location>
        <begin position="12"/>
        <end position="32"/>
    </location>
</feature>
<reference evidence="2 3" key="1">
    <citation type="submission" date="2016-10" db="EMBL/GenBank/DDBJ databases">
        <authorList>
            <person name="de Groot N.N."/>
        </authorList>
    </citation>
    <scope>NUCLEOTIDE SEQUENCE [LARGE SCALE GENOMIC DNA]</scope>
    <source>
        <strain evidence="2 3">CGMCC 1.7005</strain>
    </source>
</reference>
<name>A0A1I6Y6I1_9FLAO</name>
<feature type="transmembrane region" description="Helical" evidence="1">
    <location>
        <begin position="93"/>
        <end position="111"/>
    </location>
</feature>
<protein>
    <submittedName>
        <fullName evidence="2">Uncharacterized protein</fullName>
    </submittedName>
</protein>
<dbReference type="Proteomes" id="UP000236454">
    <property type="component" value="Unassembled WGS sequence"/>
</dbReference>